<dbReference type="InterPro" id="IPR002559">
    <property type="entry name" value="Transposase_11"/>
</dbReference>
<organism evidence="2 3">
    <name type="scientific">Pseudanabaena galeata UHCC 0370</name>
    <dbReference type="NCBI Taxonomy" id="3110310"/>
    <lineage>
        <taxon>Bacteria</taxon>
        <taxon>Bacillati</taxon>
        <taxon>Cyanobacteriota</taxon>
        <taxon>Cyanophyceae</taxon>
        <taxon>Pseudanabaenales</taxon>
        <taxon>Pseudanabaenaceae</taxon>
        <taxon>Pseudanabaena</taxon>
    </lineage>
</organism>
<feature type="domain" description="Transposase IS4-like" evidence="1">
    <location>
        <begin position="7"/>
        <end position="120"/>
    </location>
</feature>
<dbReference type="EMBL" id="JAYGIE010000080">
    <property type="protein sequence ID" value="MEA5478944.1"/>
    <property type="molecule type" value="Genomic_DNA"/>
</dbReference>
<evidence type="ECO:0000259" key="1">
    <source>
        <dbReference type="Pfam" id="PF01609"/>
    </source>
</evidence>
<sequence length="162" mass="19210">RNLIKLKDRYFVIRVKNNINLELLDNGNAILGTGKDKVEVRLVIFSDLETRSEFRLATNLSETDNQTVSNDEIAEIYKKRWQIELLWKFLKMHLKLDRLITKNVNGITIQIYTCLIAYVLLELVNIPKEFGSKMLDKLRYLKAFMCENISYLHWFRRIVILS</sequence>
<dbReference type="Pfam" id="PF01609">
    <property type="entry name" value="DDE_Tnp_1"/>
    <property type="match status" value="1"/>
</dbReference>
<proteinExistence type="predicted"/>
<comment type="caution">
    <text evidence="2">The sequence shown here is derived from an EMBL/GenBank/DDBJ whole genome shotgun (WGS) entry which is preliminary data.</text>
</comment>
<reference evidence="2 3" key="1">
    <citation type="submission" date="2023-12" db="EMBL/GenBank/DDBJ databases">
        <title>Baltic Sea Cyanobacteria.</title>
        <authorList>
            <person name="Delbaje E."/>
            <person name="Fewer D.P."/>
            <person name="Shishido T.K."/>
        </authorList>
    </citation>
    <scope>NUCLEOTIDE SEQUENCE [LARGE SCALE GENOMIC DNA]</scope>
    <source>
        <strain evidence="2 3">UHCC 0370</strain>
    </source>
</reference>
<dbReference type="PANTHER" id="PTHR33258">
    <property type="entry name" value="TRANSPOSASE INSL FOR INSERTION SEQUENCE ELEMENT IS186A-RELATED"/>
    <property type="match status" value="1"/>
</dbReference>
<dbReference type="RefSeq" id="WP_323262309.1">
    <property type="nucleotide sequence ID" value="NZ_JAYGIE010000080.1"/>
</dbReference>
<dbReference type="Gene3D" id="3.90.350.10">
    <property type="entry name" value="Transposase Inhibitor Protein From Tn5, Chain A, domain 1"/>
    <property type="match status" value="1"/>
</dbReference>
<dbReference type="Proteomes" id="UP001301388">
    <property type="component" value="Unassembled WGS sequence"/>
</dbReference>
<keyword evidence="3" id="KW-1185">Reference proteome</keyword>
<dbReference type="SUPFAM" id="SSF53098">
    <property type="entry name" value="Ribonuclease H-like"/>
    <property type="match status" value="1"/>
</dbReference>
<name>A0ABU5TL05_9CYAN</name>
<dbReference type="PANTHER" id="PTHR33258:SF1">
    <property type="entry name" value="TRANSPOSASE INSL FOR INSERTION SEQUENCE ELEMENT IS186A-RELATED"/>
    <property type="match status" value="1"/>
</dbReference>
<dbReference type="InterPro" id="IPR012337">
    <property type="entry name" value="RNaseH-like_sf"/>
</dbReference>
<protein>
    <submittedName>
        <fullName evidence="2">Transposase</fullName>
    </submittedName>
</protein>
<feature type="non-terminal residue" evidence="2">
    <location>
        <position position="1"/>
    </location>
</feature>
<accession>A0ABU5TL05</accession>
<evidence type="ECO:0000313" key="2">
    <source>
        <dbReference type="EMBL" id="MEA5478944.1"/>
    </source>
</evidence>
<gene>
    <name evidence="2" type="ORF">VB774_15065</name>
</gene>
<evidence type="ECO:0000313" key="3">
    <source>
        <dbReference type="Proteomes" id="UP001301388"/>
    </source>
</evidence>